<evidence type="ECO:0000256" key="1">
    <source>
        <dbReference type="SAM" id="MobiDB-lite"/>
    </source>
</evidence>
<evidence type="ECO:0000313" key="3">
    <source>
        <dbReference type="Proteomes" id="UP000030686"/>
    </source>
</evidence>
<name>W6QHU7_PENRF</name>
<gene>
    <name evidence="2" type="ORF">PROQFM164_S05g000206</name>
</gene>
<sequence>MDIAGLLNNSSDSCRHPGADLLHRNGETPFHNPGNLVAGPRYLFSKGSSSPLSCRGLKASFLRATLEGVRSARIIENNA</sequence>
<reference evidence="2" key="1">
    <citation type="journal article" date="2014" name="Nat. Commun.">
        <title>Multiple recent horizontal transfers of a large genomic region in cheese making fungi.</title>
        <authorList>
            <person name="Cheeseman K."/>
            <person name="Ropars J."/>
            <person name="Renault P."/>
            <person name="Dupont J."/>
            <person name="Gouzy J."/>
            <person name="Branca A."/>
            <person name="Abraham A.L."/>
            <person name="Ceppi M."/>
            <person name="Conseiller E."/>
            <person name="Debuchy R."/>
            <person name="Malagnac F."/>
            <person name="Goarin A."/>
            <person name="Silar P."/>
            <person name="Lacoste S."/>
            <person name="Sallet E."/>
            <person name="Bensimon A."/>
            <person name="Giraud T."/>
            <person name="Brygoo Y."/>
        </authorList>
    </citation>
    <scope>NUCLEOTIDE SEQUENCE [LARGE SCALE GENOMIC DNA]</scope>
    <source>
        <strain evidence="2">FM164</strain>
    </source>
</reference>
<dbReference type="EMBL" id="HG792019">
    <property type="protein sequence ID" value="CDM36373.1"/>
    <property type="molecule type" value="Genomic_DNA"/>
</dbReference>
<protein>
    <submittedName>
        <fullName evidence="2">Uncharacterized protein</fullName>
    </submittedName>
</protein>
<dbReference type="Proteomes" id="UP000030686">
    <property type="component" value="Unassembled WGS sequence"/>
</dbReference>
<proteinExistence type="predicted"/>
<accession>W6QHU7</accession>
<evidence type="ECO:0000313" key="2">
    <source>
        <dbReference type="EMBL" id="CDM36373.1"/>
    </source>
</evidence>
<dbReference type="AlphaFoldDB" id="W6QHU7"/>
<organism evidence="2 3">
    <name type="scientific">Penicillium roqueforti (strain FM164)</name>
    <dbReference type="NCBI Taxonomy" id="1365484"/>
    <lineage>
        <taxon>Eukaryota</taxon>
        <taxon>Fungi</taxon>
        <taxon>Dikarya</taxon>
        <taxon>Ascomycota</taxon>
        <taxon>Pezizomycotina</taxon>
        <taxon>Eurotiomycetes</taxon>
        <taxon>Eurotiomycetidae</taxon>
        <taxon>Eurotiales</taxon>
        <taxon>Aspergillaceae</taxon>
        <taxon>Penicillium</taxon>
    </lineage>
</organism>
<feature type="region of interest" description="Disordered" evidence="1">
    <location>
        <begin position="1"/>
        <end position="20"/>
    </location>
</feature>
<keyword evidence="3" id="KW-1185">Reference proteome</keyword>